<proteinExistence type="predicted"/>
<reference evidence="2" key="1">
    <citation type="submission" date="2019-10" db="EMBL/GenBank/DDBJ databases">
        <title>Conservation and host-specific expression of non-tandemly repeated heterogenous ribosome RNA gene in arbuscular mycorrhizal fungi.</title>
        <authorList>
            <person name="Maeda T."/>
            <person name="Kobayashi Y."/>
            <person name="Nakagawa T."/>
            <person name="Ezawa T."/>
            <person name="Yamaguchi K."/>
            <person name="Bino T."/>
            <person name="Nishimoto Y."/>
            <person name="Shigenobu S."/>
            <person name="Kawaguchi M."/>
        </authorList>
    </citation>
    <scope>NUCLEOTIDE SEQUENCE</scope>
    <source>
        <strain evidence="2">HR1</strain>
    </source>
</reference>
<gene>
    <name evidence="2" type="ORF">RCL2_002754200</name>
</gene>
<dbReference type="SMART" id="SM00777">
    <property type="entry name" value="Mad3_BUB1_I"/>
    <property type="match status" value="1"/>
</dbReference>
<dbReference type="OrthoDB" id="248495at2759"/>
<keyword evidence="2" id="KW-0418">Kinase</keyword>
<organism evidence="2 3">
    <name type="scientific">Rhizophagus clarus</name>
    <dbReference type="NCBI Taxonomy" id="94130"/>
    <lineage>
        <taxon>Eukaryota</taxon>
        <taxon>Fungi</taxon>
        <taxon>Fungi incertae sedis</taxon>
        <taxon>Mucoromycota</taxon>
        <taxon>Glomeromycotina</taxon>
        <taxon>Glomeromycetes</taxon>
        <taxon>Glomerales</taxon>
        <taxon>Glomeraceae</taxon>
        <taxon>Rhizophagus</taxon>
    </lineage>
</organism>
<keyword evidence="2" id="KW-0808">Transferase</keyword>
<dbReference type="Gene3D" id="1.25.40.430">
    <property type="match status" value="2"/>
</dbReference>
<dbReference type="AlphaFoldDB" id="A0A8H3MB04"/>
<dbReference type="InterPro" id="IPR013212">
    <property type="entry name" value="Mad3/Bub1_I"/>
</dbReference>
<sequence length="194" mass="22820">MLTLRIPFTTSKSSRYEFLDRREIGYFYQISLYEDNHNSPLLNDNGFPVMVLLTWSYDAQRSPLGFSTSTDPGGGSVNVENEVTKKKRKLTKKQTERLKTCNNTFKIELENIDELDDSFDVYVRYIKWTMANYSQTPGSRSRLHQLLENASYRFHVENLKVLFAFLNRNEIGLNLAIYYEEYAEILEAMKCYNR</sequence>
<evidence type="ECO:0000313" key="3">
    <source>
        <dbReference type="Proteomes" id="UP000615446"/>
    </source>
</evidence>
<evidence type="ECO:0000259" key="1">
    <source>
        <dbReference type="SMART" id="SM00777"/>
    </source>
</evidence>
<dbReference type="GO" id="GO:0016301">
    <property type="term" value="F:kinase activity"/>
    <property type="evidence" value="ECO:0007669"/>
    <property type="project" value="UniProtKB-KW"/>
</dbReference>
<name>A0A8H3MB04_9GLOM</name>
<evidence type="ECO:0000313" key="2">
    <source>
        <dbReference type="EMBL" id="GET01116.1"/>
    </source>
</evidence>
<dbReference type="EMBL" id="BLAL01000297">
    <property type="protein sequence ID" value="GET01116.1"/>
    <property type="molecule type" value="Genomic_DNA"/>
</dbReference>
<comment type="caution">
    <text evidence="2">The sequence shown here is derived from an EMBL/GenBank/DDBJ whole genome shotgun (WGS) entry which is preliminary data.</text>
</comment>
<feature type="domain" description="BUB1 N-terminal" evidence="1">
    <location>
        <begin position="98"/>
        <end position="194"/>
    </location>
</feature>
<accession>A0A8H3MB04</accession>
<protein>
    <submittedName>
        <fullName evidence="2">Putative checkpoint protein kinase</fullName>
    </submittedName>
</protein>
<dbReference type="Proteomes" id="UP000615446">
    <property type="component" value="Unassembled WGS sequence"/>
</dbReference>